<dbReference type="InterPro" id="IPR011676">
    <property type="entry name" value="DUF1618"/>
</dbReference>
<dbReference type="EnsemblPlants" id="TuG1812S0002491400.01.T01">
    <property type="protein sequence ID" value="TuG1812S0002491400.01.T01.s_cds43082"/>
    <property type="gene ID" value="TuG1812S0002491400.01"/>
</dbReference>
<evidence type="ECO:0000259" key="1">
    <source>
        <dbReference type="Pfam" id="PF07762"/>
    </source>
</evidence>
<reference evidence="3" key="1">
    <citation type="journal article" date="2013" name="Nature">
        <title>Draft genome of the wheat A-genome progenitor Triticum urartu.</title>
        <authorList>
            <person name="Ling H.Q."/>
            <person name="Zhao S."/>
            <person name="Liu D."/>
            <person name="Wang J."/>
            <person name="Sun H."/>
            <person name="Zhang C."/>
            <person name="Fan H."/>
            <person name="Li D."/>
            <person name="Dong L."/>
            <person name="Tao Y."/>
            <person name="Gao C."/>
            <person name="Wu H."/>
            <person name="Li Y."/>
            <person name="Cui Y."/>
            <person name="Guo X."/>
            <person name="Zheng S."/>
            <person name="Wang B."/>
            <person name="Yu K."/>
            <person name="Liang Q."/>
            <person name="Yang W."/>
            <person name="Lou X."/>
            <person name="Chen J."/>
            <person name="Feng M."/>
            <person name="Jian J."/>
            <person name="Zhang X."/>
            <person name="Luo G."/>
            <person name="Jiang Y."/>
            <person name="Liu J."/>
            <person name="Wang Z."/>
            <person name="Sha Y."/>
            <person name="Zhang B."/>
            <person name="Wu H."/>
            <person name="Tang D."/>
            <person name="Shen Q."/>
            <person name="Xue P."/>
            <person name="Zou S."/>
            <person name="Wang X."/>
            <person name="Liu X."/>
            <person name="Wang F."/>
            <person name="Yang Y."/>
            <person name="An X."/>
            <person name="Dong Z."/>
            <person name="Zhang K."/>
            <person name="Zhang X."/>
            <person name="Luo M.C."/>
            <person name="Dvorak J."/>
            <person name="Tong Y."/>
            <person name="Wang J."/>
            <person name="Yang H."/>
            <person name="Li Z."/>
            <person name="Wang D."/>
            <person name="Zhang A."/>
            <person name="Wang J."/>
        </authorList>
    </citation>
    <scope>NUCLEOTIDE SEQUENCE</scope>
    <source>
        <strain evidence="3">cv. G1812</strain>
    </source>
</reference>
<dbReference type="AlphaFoldDB" id="A0A8R7VE23"/>
<reference evidence="2" key="2">
    <citation type="submission" date="2022-06" db="UniProtKB">
        <authorList>
            <consortium name="EnsemblPlants"/>
        </authorList>
    </citation>
    <scope>IDENTIFICATION</scope>
</reference>
<sequence length="94" mass="10680">MPSNEHWFGTSSAGACRDVICNGDLIKFVEVEYHRGDYAEGSDDGAIDYGWKATAWHKILSSHNFADWQHSFTVDTYDITVTDDERCSYLLPEL</sequence>
<name>A0A8R7VE23_TRIUA</name>
<proteinExistence type="predicted"/>
<dbReference type="Gramene" id="TuG1812S0002491400.01.T01">
    <property type="protein sequence ID" value="TuG1812S0002491400.01.T01.s_cds43082"/>
    <property type="gene ID" value="TuG1812S0002491400.01"/>
</dbReference>
<keyword evidence="3" id="KW-1185">Reference proteome</keyword>
<organism evidence="2 3">
    <name type="scientific">Triticum urartu</name>
    <name type="common">Red wild einkorn</name>
    <name type="synonym">Crithodium urartu</name>
    <dbReference type="NCBI Taxonomy" id="4572"/>
    <lineage>
        <taxon>Eukaryota</taxon>
        <taxon>Viridiplantae</taxon>
        <taxon>Streptophyta</taxon>
        <taxon>Embryophyta</taxon>
        <taxon>Tracheophyta</taxon>
        <taxon>Spermatophyta</taxon>
        <taxon>Magnoliopsida</taxon>
        <taxon>Liliopsida</taxon>
        <taxon>Poales</taxon>
        <taxon>Poaceae</taxon>
        <taxon>BOP clade</taxon>
        <taxon>Pooideae</taxon>
        <taxon>Triticodae</taxon>
        <taxon>Triticeae</taxon>
        <taxon>Triticinae</taxon>
        <taxon>Triticum</taxon>
    </lineage>
</organism>
<protein>
    <recommendedName>
        <fullName evidence="1">DUF1618 domain-containing protein</fullName>
    </recommendedName>
</protein>
<dbReference type="Proteomes" id="UP000015106">
    <property type="component" value="Unassembled WGS sequence"/>
</dbReference>
<dbReference type="PANTHER" id="PTHR33074">
    <property type="entry name" value="EXPRESSED PROTEIN-RELATED"/>
    <property type="match status" value="1"/>
</dbReference>
<feature type="domain" description="DUF1618" evidence="1">
    <location>
        <begin position="5"/>
        <end position="86"/>
    </location>
</feature>
<dbReference type="Pfam" id="PF07762">
    <property type="entry name" value="DUF1618"/>
    <property type="match status" value="1"/>
</dbReference>
<evidence type="ECO:0000313" key="2">
    <source>
        <dbReference type="EnsemblPlants" id="TuG1812S0002491400.01.T01.s_cds43082"/>
    </source>
</evidence>
<accession>A0A8R7VE23</accession>
<evidence type="ECO:0000313" key="3">
    <source>
        <dbReference type="Proteomes" id="UP000015106"/>
    </source>
</evidence>